<sequence>MSLTASGESMKYLIICPFILLLSGCSALATSPYQEKCLTVNNSKNVNQVISKLEVHLRPPVKTTKKPNEETKFNESILAFQNEKAVDSHTALENL</sequence>
<keyword evidence="1" id="KW-0614">Plasmid</keyword>
<reference evidence="2" key="2">
    <citation type="submission" date="2015-03" db="EMBL/GenBank/DDBJ databases">
        <authorList>
            <person name="Gallagher L.A."/>
            <person name="Hayden H.S."/>
            <person name="Weiss E.J."/>
            <person name="Hager K.R."/>
            <person name="Ramage E."/>
            <person name="Radey M.R."/>
            <person name="Bydalek R."/>
            <person name="Manoil C."/>
            <person name="Miller S.I."/>
            <person name="Brittnacher M.J."/>
        </authorList>
    </citation>
    <scope>NUCLEOTIDE SEQUENCE [LARGE SCALE GENOMIC DNA]</scope>
    <source>
        <strain evidence="2">AB5075-UW</strain>
        <plasmid evidence="2">p1AB5075</plasmid>
    </source>
</reference>
<dbReference type="Proteomes" id="UP000032746">
    <property type="component" value="Plasmid p1AB5075"/>
</dbReference>
<dbReference type="EMBL" id="CP008707">
    <property type="protein sequence ID" value="AKA33660.1"/>
    <property type="molecule type" value="Genomic_DNA"/>
</dbReference>
<proteinExistence type="predicted"/>
<name>A0A0D5YMV4_ACIBA</name>
<evidence type="ECO:0000313" key="1">
    <source>
        <dbReference type="EMBL" id="AKA33660.1"/>
    </source>
</evidence>
<reference evidence="1 2" key="1">
    <citation type="journal article" date="2015" name="J. Bacteriol.">
        <title>Resources for Genetic and Genomic Analysis of Emerging Pathogen Acinetobacter baumannii.</title>
        <authorList>
            <person name="Gallagher L.A."/>
            <person name="Ramage E."/>
            <person name="Weiss E.J."/>
            <person name="Radey M."/>
            <person name="Hayden H.S."/>
            <person name="Held K.G."/>
            <person name="Huse H.K."/>
            <person name="Zurawski D.V."/>
            <person name="Brittnacher M.J."/>
            <person name="Manoil C."/>
        </authorList>
    </citation>
    <scope>NUCLEOTIDE SEQUENCE [LARGE SCALE GENOMIC DNA]</scope>
    <source>
        <strain evidence="1 2">AB5075-UW</strain>
        <plasmid evidence="1 2">p1AB5075</plasmid>
    </source>
</reference>
<gene>
    <name evidence="1" type="ORF">ABUW_4103</name>
</gene>
<organism evidence="1 2">
    <name type="scientific">Acinetobacter baumannii</name>
    <dbReference type="NCBI Taxonomy" id="470"/>
    <lineage>
        <taxon>Bacteria</taxon>
        <taxon>Pseudomonadati</taxon>
        <taxon>Pseudomonadota</taxon>
        <taxon>Gammaproteobacteria</taxon>
        <taxon>Moraxellales</taxon>
        <taxon>Moraxellaceae</taxon>
        <taxon>Acinetobacter</taxon>
        <taxon>Acinetobacter calcoaceticus/baumannii complex</taxon>
    </lineage>
</organism>
<dbReference type="RefSeq" id="WP_002011444.1">
    <property type="nucleotide sequence ID" value="NC_025104.1"/>
</dbReference>
<dbReference type="AlphaFoldDB" id="A0A0D5YMV4"/>
<geneLocation type="plasmid" evidence="1 2">
    <name>p1AB5075</name>
</geneLocation>
<accession>A0A0D5YMV4</accession>
<protein>
    <submittedName>
        <fullName evidence="1">Uncharacterized protein</fullName>
    </submittedName>
</protein>
<evidence type="ECO:0000313" key="2">
    <source>
        <dbReference type="Proteomes" id="UP000032746"/>
    </source>
</evidence>
<dbReference type="PATRIC" id="fig|470.1345.peg.3918"/>